<sequence>MSEVIEHGGICRECGPFSLRFHAPACVPPRVGARGKPSRVKGLV</sequence>
<evidence type="ECO:0000313" key="2">
    <source>
        <dbReference type="Proteomes" id="UP000013966"/>
    </source>
</evidence>
<dbReference type="HOGENOM" id="CLU_3213446_0_0_4"/>
<dbReference type="KEGG" id="buo:BRPE64_ACDS23860"/>
<proteinExistence type="predicted"/>
<dbReference type="EMBL" id="AP013058">
    <property type="protein sequence ID" value="BAN24140.1"/>
    <property type="molecule type" value="Genomic_DNA"/>
</dbReference>
<accession>R4WT36</accession>
<dbReference type="PATRIC" id="fig|758793.3.peg.2390"/>
<dbReference type="AlphaFoldDB" id="R4WT36"/>
<name>R4WT36_9BURK</name>
<protein>
    <submittedName>
        <fullName evidence="1">Uncharacterized protein</fullName>
    </submittedName>
</protein>
<organism evidence="1 2">
    <name type="scientific">Caballeronia insecticola</name>
    <dbReference type="NCBI Taxonomy" id="758793"/>
    <lineage>
        <taxon>Bacteria</taxon>
        <taxon>Pseudomonadati</taxon>
        <taxon>Pseudomonadota</taxon>
        <taxon>Betaproteobacteria</taxon>
        <taxon>Burkholderiales</taxon>
        <taxon>Burkholderiaceae</taxon>
        <taxon>Caballeronia</taxon>
    </lineage>
</organism>
<reference evidence="1 2" key="2">
    <citation type="journal article" date="2018" name="Int. J. Syst. Evol. Microbiol.">
        <title>Burkholderia insecticola sp. nov., a gut symbiotic bacterium of the bean bug Riptortus pedestris.</title>
        <authorList>
            <person name="Takeshita K."/>
            <person name="Tamaki H."/>
            <person name="Ohbayashi T."/>
            <person name="Meng X.-Y."/>
            <person name="Sone T."/>
            <person name="Mitani Y."/>
            <person name="Peeters C."/>
            <person name="Kikuchi Y."/>
            <person name="Vandamme P."/>
        </authorList>
    </citation>
    <scope>NUCLEOTIDE SEQUENCE [LARGE SCALE GENOMIC DNA]</scope>
    <source>
        <strain evidence="1">RPE64</strain>
    </source>
</reference>
<gene>
    <name evidence="1" type="ORF">BRPE64_ACDS23860</name>
</gene>
<reference evidence="1 2" key="1">
    <citation type="journal article" date="2013" name="Genome Announc.">
        <title>Complete Genome Sequence of Burkholderia sp. Strain RPE64, Bacterial Symbiont of the Bean Bug Riptortus pedestris.</title>
        <authorList>
            <person name="Shibata T.F."/>
            <person name="Maeda T."/>
            <person name="Nikoh N."/>
            <person name="Yamaguchi K."/>
            <person name="Oshima K."/>
            <person name="Hattori M."/>
            <person name="Nishiyama T."/>
            <person name="Hasebe M."/>
            <person name="Fukatsu T."/>
            <person name="Kikuchi Y."/>
            <person name="Shigenobu S."/>
        </authorList>
    </citation>
    <scope>NUCLEOTIDE SEQUENCE [LARGE SCALE GENOMIC DNA]</scope>
</reference>
<keyword evidence="2" id="KW-1185">Reference proteome</keyword>
<evidence type="ECO:0000313" key="1">
    <source>
        <dbReference type="EMBL" id="BAN24140.1"/>
    </source>
</evidence>
<dbReference type="Proteomes" id="UP000013966">
    <property type="component" value="Chromosome 1"/>
</dbReference>